<keyword evidence="5" id="KW-1185">Reference proteome</keyword>
<dbReference type="RefSeq" id="WP_205168090.1">
    <property type="nucleotide sequence ID" value="NZ_JAFBDZ010000001.1"/>
</dbReference>
<dbReference type="GO" id="GO:0051301">
    <property type="term" value="P:cell division"/>
    <property type="evidence" value="ECO:0007669"/>
    <property type="project" value="UniProtKB-KW"/>
</dbReference>
<dbReference type="InterPro" id="IPR002508">
    <property type="entry name" value="MurNAc-LAA_cat"/>
</dbReference>
<gene>
    <name evidence="4" type="ORF">JOC86_000404</name>
</gene>
<feature type="coiled-coil region" evidence="2">
    <location>
        <begin position="515"/>
        <end position="542"/>
    </location>
</feature>
<keyword evidence="4" id="KW-0131">Cell cycle</keyword>
<protein>
    <submittedName>
        <fullName evidence="4">Cell division septation protein DedD</fullName>
    </submittedName>
</protein>
<sequence>MTTILIDPGHGGSDPGAQYKGFNEKDFNLDISLKLRNYLLQNYQVNVIMSRTTNETVSLEARTNLANSRNVDFFLSIHHNAGGGTGFESYIYNGNISNQTVQYQNTIHDNIISRISSKYGVANRGKKRANFHVLRESSMPALLLEVLFIDNDNDLRLMRNSQFVNDVVISTGEGVAKALKLPKKESPPANGTLYRVIAGSFREIENAETRVSFLKSHNIESFIDPVIVNNERYYRVQAGAFKERENAEQQVTKLSSIGIEGAFIITEKGDNETPPIQTLYKVIAGSFKETENAENRVAFLKNKNIDSFIVPVILNNERFYRVQAGAFEKKEHADLQIAKLKRLGIAGAFVIVVNGEDDSPPPAPEGYPIEGSSVLRGKQLDQYVKTVNQTAPQLGQLYVEIGSKYGINGDIAYSQAVHETNYFRFTGIVKPEQNNYAGIGATGPGNPGASFKTPREGVLAHIQHLYAYATTKPLPENEELVDPRFSLVTRGSAPTWESLNGKWAVPGDRYGQLILGIYEKNINDAINELDKQKQLLQKRKNEIK</sequence>
<reference evidence="4 5" key="1">
    <citation type="submission" date="2021-01" db="EMBL/GenBank/DDBJ databases">
        <title>Genomic Encyclopedia of Type Strains, Phase IV (KMG-IV): sequencing the most valuable type-strain genomes for metagenomic binning, comparative biology and taxonomic classification.</title>
        <authorList>
            <person name="Goeker M."/>
        </authorList>
    </citation>
    <scope>NUCLEOTIDE SEQUENCE [LARGE SCALE GENOMIC DNA]</scope>
    <source>
        <strain evidence="4 5">DSM 24834</strain>
    </source>
</reference>
<feature type="domain" description="SPOR" evidence="3">
    <location>
        <begin position="188"/>
        <end position="267"/>
    </location>
</feature>
<comment type="caution">
    <text evidence="4">The sequence shown here is derived from an EMBL/GenBank/DDBJ whole genome shotgun (WGS) entry which is preliminary data.</text>
</comment>
<accession>A0ABS2N7N3</accession>
<proteinExistence type="predicted"/>
<dbReference type="SUPFAM" id="SSF110997">
    <property type="entry name" value="Sporulation related repeat"/>
    <property type="match status" value="2"/>
</dbReference>
<dbReference type="Pfam" id="PF01520">
    <property type="entry name" value="Amidase_3"/>
    <property type="match status" value="1"/>
</dbReference>
<dbReference type="CDD" id="cd02696">
    <property type="entry name" value="MurNAc-LAA"/>
    <property type="match status" value="1"/>
</dbReference>
<dbReference type="InterPro" id="IPR007730">
    <property type="entry name" value="SPOR-like_dom"/>
</dbReference>
<keyword evidence="4" id="KW-0132">Cell division</keyword>
<evidence type="ECO:0000313" key="4">
    <source>
        <dbReference type="EMBL" id="MBM7583867.1"/>
    </source>
</evidence>
<dbReference type="PANTHER" id="PTHR30404:SF0">
    <property type="entry name" value="N-ACETYLMURAMOYL-L-ALANINE AMIDASE AMIC"/>
    <property type="match status" value="1"/>
</dbReference>
<dbReference type="Pfam" id="PF05036">
    <property type="entry name" value="SPOR"/>
    <property type="match status" value="2"/>
</dbReference>
<keyword evidence="1" id="KW-0378">Hydrolase</keyword>
<feature type="domain" description="SPOR" evidence="3">
    <location>
        <begin position="274"/>
        <end position="353"/>
    </location>
</feature>
<dbReference type="Gene3D" id="3.40.630.40">
    <property type="entry name" value="Zn-dependent exopeptidases"/>
    <property type="match status" value="1"/>
</dbReference>
<dbReference type="PROSITE" id="PS51724">
    <property type="entry name" value="SPOR"/>
    <property type="match status" value="2"/>
</dbReference>
<dbReference type="InterPro" id="IPR002901">
    <property type="entry name" value="MGlyc_endo_b_GlcNAc-like_dom"/>
</dbReference>
<dbReference type="Pfam" id="PF01832">
    <property type="entry name" value="Glucosaminidase"/>
    <property type="match status" value="1"/>
</dbReference>
<dbReference type="Gene3D" id="3.30.70.1070">
    <property type="entry name" value="Sporulation related repeat"/>
    <property type="match status" value="2"/>
</dbReference>
<dbReference type="InterPro" id="IPR050695">
    <property type="entry name" value="N-acetylmuramoyl_amidase_3"/>
</dbReference>
<name>A0ABS2N7N3_9BACI</name>
<evidence type="ECO:0000256" key="2">
    <source>
        <dbReference type="SAM" id="Coils"/>
    </source>
</evidence>
<evidence type="ECO:0000259" key="3">
    <source>
        <dbReference type="PROSITE" id="PS51724"/>
    </source>
</evidence>
<organism evidence="4 5">
    <name type="scientific">Rossellomorea pakistanensis</name>
    <dbReference type="NCBI Taxonomy" id="992288"/>
    <lineage>
        <taxon>Bacteria</taxon>
        <taxon>Bacillati</taxon>
        <taxon>Bacillota</taxon>
        <taxon>Bacilli</taxon>
        <taxon>Bacillales</taxon>
        <taxon>Bacillaceae</taxon>
        <taxon>Rossellomorea</taxon>
    </lineage>
</organism>
<dbReference type="Proteomes" id="UP001646157">
    <property type="component" value="Unassembled WGS sequence"/>
</dbReference>
<keyword evidence="2" id="KW-0175">Coiled coil</keyword>
<dbReference type="EMBL" id="JAFBDZ010000001">
    <property type="protein sequence ID" value="MBM7583867.1"/>
    <property type="molecule type" value="Genomic_DNA"/>
</dbReference>
<evidence type="ECO:0000256" key="1">
    <source>
        <dbReference type="ARBA" id="ARBA00022801"/>
    </source>
</evidence>
<dbReference type="SUPFAM" id="SSF53187">
    <property type="entry name" value="Zn-dependent exopeptidases"/>
    <property type="match status" value="1"/>
</dbReference>
<evidence type="ECO:0000313" key="5">
    <source>
        <dbReference type="Proteomes" id="UP001646157"/>
    </source>
</evidence>
<dbReference type="SMART" id="SM00646">
    <property type="entry name" value="Ami_3"/>
    <property type="match status" value="1"/>
</dbReference>
<dbReference type="PANTHER" id="PTHR30404">
    <property type="entry name" value="N-ACETYLMURAMOYL-L-ALANINE AMIDASE"/>
    <property type="match status" value="1"/>
</dbReference>
<dbReference type="InterPro" id="IPR036680">
    <property type="entry name" value="SPOR-like_sf"/>
</dbReference>